<dbReference type="Proteomes" id="UP000623067">
    <property type="component" value="Unassembled WGS sequence"/>
</dbReference>
<name>A0A916T147_9SPHN</name>
<dbReference type="EMBL" id="BMIH01000002">
    <property type="protein sequence ID" value="GGB25328.1"/>
    <property type="molecule type" value="Genomic_DNA"/>
</dbReference>
<sequence>MRVGPVARMLGFAGLLPQAVAVLLIVLARRSVGDLGFVLALTGYWLAMLYGALILSFLGGIWWGFAMRREAGQGALAGFAVVPSLVALGTVIAGAWKLPHLPSPWPAVVLGSAILLTLLVDRRLAETGEAPEGWMTLRVPLSVGLGGLTIVAGILFGG</sequence>
<keyword evidence="1" id="KW-0812">Transmembrane</keyword>
<accession>A0A916T147</accession>
<feature type="transmembrane region" description="Helical" evidence="1">
    <location>
        <begin position="44"/>
        <end position="65"/>
    </location>
</feature>
<evidence type="ECO:0000313" key="2">
    <source>
        <dbReference type="EMBL" id="GGB25328.1"/>
    </source>
</evidence>
<reference evidence="2" key="2">
    <citation type="submission" date="2020-09" db="EMBL/GenBank/DDBJ databases">
        <authorList>
            <person name="Sun Q."/>
            <person name="Zhou Y."/>
        </authorList>
    </citation>
    <scope>NUCLEOTIDE SEQUENCE</scope>
    <source>
        <strain evidence="2">CGMCC 1.15330</strain>
    </source>
</reference>
<keyword evidence="3" id="KW-1185">Reference proteome</keyword>
<dbReference type="InterPro" id="IPR021836">
    <property type="entry name" value="DUF3429"/>
</dbReference>
<proteinExistence type="predicted"/>
<dbReference type="AlphaFoldDB" id="A0A916T147"/>
<feature type="transmembrane region" description="Helical" evidence="1">
    <location>
        <begin position="137"/>
        <end position="156"/>
    </location>
</feature>
<feature type="transmembrane region" description="Helical" evidence="1">
    <location>
        <begin position="77"/>
        <end position="98"/>
    </location>
</feature>
<keyword evidence="1" id="KW-1133">Transmembrane helix</keyword>
<comment type="caution">
    <text evidence="2">The sequence shown here is derived from an EMBL/GenBank/DDBJ whole genome shotgun (WGS) entry which is preliminary data.</text>
</comment>
<protein>
    <recommendedName>
        <fullName evidence="4">DUF3429 domain-containing protein</fullName>
    </recommendedName>
</protein>
<reference evidence="2" key="1">
    <citation type="journal article" date="2014" name="Int. J. Syst. Evol. Microbiol.">
        <title>Complete genome sequence of Corynebacterium casei LMG S-19264T (=DSM 44701T), isolated from a smear-ripened cheese.</title>
        <authorList>
            <consortium name="US DOE Joint Genome Institute (JGI-PGF)"/>
            <person name="Walter F."/>
            <person name="Albersmeier A."/>
            <person name="Kalinowski J."/>
            <person name="Ruckert C."/>
        </authorList>
    </citation>
    <scope>NUCLEOTIDE SEQUENCE</scope>
    <source>
        <strain evidence="2">CGMCC 1.15330</strain>
    </source>
</reference>
<keyword evidence="1" id="KW-0472">Membrane</keyword>
<evidence type="ECO:0008006" key="4">
    <source>
        <dbReference type="Google" id="ProtNLM"/>
    </source>
</evidence>
<organism evidence="2 3">
    <name type="scientific">Sphingomonas metalli</name>
    <dbReference type="NCBI Taxonomy" id="1779358"/>
    <lineage>
        <taxon>Bacteria</taxon>
        <taxon>Pseudomonadati</taxon>
        <taxon>Pseudomonadota</taxon>
        <taxon>Alphaproteobacteria</taxon>
        <taxon>Sphingomonadales</taxon>
        <taxon>Sphingomonadaceae</taxon>
        <taxon>Sphingomonas</taxon>
    </lineage>
</organism>
<dbReference type="Pfam" id="PF11911">
    <property type="entry name" value="DUF3429"/>
    <property type="match status" value="1"/>
</dbReference>
<evidence type="ECO:0000313" key="3">
    <source>
        <dbReference type="Proteomes" id="UP000623067"/>
    </source>
</evidence>
<evidence type="ECO:0000256" key="1">
    <source>
        <dbReference type="SAM" id="Phobius"/>
    </source>
</evidence>
<gene>
    <name evidence="2" type="ORF">GCM10011380_13630</name>
</gene>